<reference evidence="2" key="1">
    <citation type="journal article" date="2016" name="Nature">
        <title>The genome of the seagrass Zostera marina reveals angiosperm adaptation to the sea.</title>
        <authorList>
            <person name="Olsen J.L."/>
            <person name="Rouze P."/>
            <person name="Verhelst B."/>
            <person name="Lin Y.-C."/>
            <person name="Bayer T."/>
            <person name="Collen J."/>
            <person name="Dattolo E."/>
            <person name="De Paoli E."/>
            <person name="Dittami S."/>
            <person name="Maumus F."/>
            <person name="Michel G."/>
            <person name="Kersting A."/>
            <person name="Lauritano C."/>
            <person name="Lohaus R."/>
            <person name="Toepel M."/>
            <person name="Tonon T."/>
            <person name="Vanneste K."/>
            <person name="Amirebrahimi M."/>
            <person name="Brakel J."/>
            <person name="Bostroem C."/>
            <person name="Chovatia M."/>
            <person name="Grimwood J."/>
            <person name="Jenkins J.W."/>
            <person name="Jueterbock A."/>
            <person name="Mraz A."/>
            <person name="Stam W.T."/>
            <person name="Tice H."/>
            <person name="Bornberg-Bauer E."/>
            <person name="Green P.J."/>
            <person name="Pearson G.A."/>
            <person name="Procaccini G."/>
            <person name="Duarte C.M."/>
            <person name="Schmutz J."/>
            <person name="Reusch T.B.H."/>
            <person name="Van de Peer Y."/>
        </authorList>
    </citation>
    <scope>NUCLEOTIDE SEQUENCE [LARGE SCALE GENOMIC DNA]</scope>
    <source>
        <strain evidence="2">cv. Finnish</strain>
    </source>
</reference>
<sequence>MAAIMMDDVNMDGSNPGEVTLPIINRPSTSMKRPKLKKINSISFEEQCSYLKHIPQRVFPK</sequence>
<dbReference type="EMBL" id="LFYR01000972">
    <property type="protein sequence ID" value="KMZ66537.1"/>
    <property type="molecule type" value="Genomic_DNA"/>
</dbReference>
<accession>A0A0K9PE65</accession>
<evidence type="ECO:0000313" key="2">
    <source>
        <dbReference type="Proteomes" id="UP000036987"/>
    </source>
</evidence>
<gene>
    <name evidence="1" type="ORF">ZOSMA_296G00050</name>
</gene>
<dbReference type="Proteomes" id="UP000036987">
    <property type="component" value="Unassembled WGS sequence"/>
</dbReference>
<proteinExistence type="predicted"/>
<evidence type="ECO:0000313" key="1">
    <source>
        <dbReference type="EMBL" id="KMZ66537.1"/>
    </source>
</evidence>
<protein>
    <submittedName>
        <fullName evidence="1">Uncharacterized protein</fullName>
    </submittedName>
</protein>
<name>A0A0K9PE65_ZOSMR</name>
<comment type="caution">
    <text evidence="1">The sequence shown here is derived from an EMBL/GenBank/DDBJ whole genome shotgun (WGS) entry which is preliminary data.</text>
</comment>
<keyword evidence="2" id="KW-1185">Reference proteome</keyword>
<organism evidence="1 2">
    <name type="scientific">Zostera marina</name>
    <name type="common">Eelgrass</name>
    <dbReference type="NCBI Taxonomy" id="29655"/>
    <lineage>
        <taxon>Eukaryota</taxon>
        <taxon>Viridiplantae</taxon>
        <taxon>Streptophyta</taxon>
        <taxon>Embryophyta</taxon>
        <taxon>Tracheophyta</taxon>
        <taxon>Spermatophyta</taxon>
        <taxon>Magnoliopsida</taxon>
        <taxon>Liliopsida</taxon>
        <taxon>Zosteraceae</taxon>
        <taxon>Zostera</taxon>
    </lineage>
</organism>
<dbReference type="AlphaFoldDB" id="A0A0K9PE65"/>